<dbReference type="GO" id="GO:0016787">
    <property type="term" value="F:hydrolase activity"/>
    <property type="evidence" value="ECO:0007669"/>
    <property type="project" value="UniProtKB-KW"/>
</dbReference>
<dbReference type="Gene3D" id="3.40.50.300">
    <property type="entry name" value="P-loop containing nucleotide triphosphate hydrolases"/>
    <property type="match status" value="2"/>
</dbReference>
<feature type="domain" description="UvrD-like helicase C-terminal" evidence="5">
    <location>
        <begin position="534"/>
        <end position="596"/>
    </location>
</feature>
<dbReference type="Pfam" id="PF13245">
    <property type="entry name" value="AAA_19"/>
    <property type="match status" value="1"/>
</dbReference>
<name>A0A2T0N165_9ACTN</name>
<dbReference type="GO" id="GO:0043138">
    <property type="term" value="F:3'-5' DNA helicase activity"/>
    <property type="evidence" value="ECO:0007669"/>
    <property type="project" value="TreeGrafter"/>
</dbReference>
<keyword evidence="7" id="KW-1185">Reference proteome</keyword>
<organism evidence="6 7">
    <name type="scientific">Nonomuraea fuscirosea</name>
    <dbReference type="NCBI Taxonomy" id="1291556"/>
    <lineage>
        <taxon>Bacteria</taxon>
        <taxon>Bacillati</taxon>
        <taxon>Actinomycetota</taxon>
        <taxon>Actinomycetes</taxon>
        <taxon>Streptosporangiales</taxon>
        <taxon>Streptosporangiaceae</taxon>
        <taxon>Nonomuraea</taxon>
    </lineage>
</organism>
<dbReference type="PANTHER" id="PTHR11070">
    <property type="entry name" value="UVRD / RECB / PCRA DNA HELICASE FAMILY MEMBER"/>
    <property type="match status" value="1"/>
</dbReference>
<comment type="caution">
    <text evidence="6">The sequence shown here is derived from an EMBL/GenBank/DDBJ whole genome shotgun (WGS) entry which is preliminary data.</text>
</comment>
<dbReference type="AlphaFoldDB" id="A0A2T0N165"/>
<keyword evidence="2" id="KW-0378">Hydrolase</keyword>
<protein>
    <submittedName>
        <fullName evidence="6">UvrD-like helicase family protein</fullName>
    </submittedName>
</protein>
<evidence type="ECO:0000256" key="2">
    <source>
        <dbReference type="ARBA" id="ARBA00022801"/>
    </source>
</evidence>
<evidence type="ECO:0000313" key="7">
    <source>
        <dbReference type="Proteomes" id="UP000238312"/>
    </source>
</evidence>
<evidence type="ECO:0000313" key="6">
    <source>
        <dbReference type="EMBL" id="PRX65529.1"/>
    </source>
</evidence>
<dbReference type="GO" id="GO:0005829">
    <property type="term" value="C:cytosol"/>
    <property type="evidence" value="ECO:0007669"/>
    <property type="project" value="TreeGrafter"/>
</dbReference>
<reference evidence="6 7" key="1">
    <citation type="submission" date="2018-03" db="EMBL/GenBank/DDBJ databases">
        <title>Genomic Encyclopedia of Type Strains, Phase III (KMG-III): the genomes of soil and plant-associated and newly described type strains.</title>
        <authorList>
            <person name="Whitman W."/>
        </authorList>
    </citation>
    <scope>NUCLEOTIDE SEQUENCE [LARGE SCALE GENOMIC DNA]</scope>
    <source>
        <strain evidence="6 7">CGMCC 4.7104</strain>
    </source>
</reference>
<sequence length="606" mass="65924">MPRLAIGPEFRRELSALAQPVRRDAVVALRRFLLNVAGAPHAERVRGARDPRVATLRLAAGYRAVVVRQRDVYWLRDVLPDAEAWSYARRHRYGVNPVLGVVEEWDAEALERVEPALRRSAGSSGLFDPICDGDLLGLGLDGHALPLFRLITTEADVAALEPLLPPTQYAPLAVLARGGTLAEAWRELDAWLASDGASGPIDTEDLYAALRRSPDRAVFVQDKVALERVLDAPAWCTFLDPPQHRLARAARYEHPVLVVGGAGTGKTVLALHRAAHLAARGAGPVLLVTFSQSLAEELSARLDLLIEDEVVRKRVEVDNAERLALRIVADAEGRRPVLVGPDARSLAELTDEALRLLSISTGDLLDDVDPGLKPYRHMVVDEAQDVSAAQWRLLRAAVPRARDDLFIVGDPHQRVTDARVTLGALGIPAVQHTLKRSYRLPQEVLSFAVRLRGGGLSPGLVTGVTDMYGFGATRNGERPVVRAYDTLEAELAGLRATVEGWLAEGVPAGEIAVGARHQRLARRAGRALDGLEVRVASFPQLKGLEFERVALVGVAEDVVPGPLPEEPQARAHALQRERSILFVACTRARSMLYISHSGRGSPFLPL</sequence>
<dbReference type="SUPFAM" id="SSF52540">
    <property type="entry name" value="P-loop containing nucleoside triphosphate hydrolases"/>
    <property type="match status" value="1"/>
</dbReference>
<keyword evidence="4" id="KW-0067">ATP-binding</keyword>
<keyword evidence="3 6" id="KW-0347">Helicase</keyword>
<evidence type="ECO:0000256" key="1">
    <source>
        <dbReference type="ARBA" id="ARBA00022741"/>
    </source>
</evidence>
<dbReference type="GO" id="GO:0000725">
    <property type="term" value="P:recombinational repair"/>
    <property type="evidence" value="ECO:0007669"/>
    <property type="project" value="TreeGrafter"/>
</dbReference>
<dbReference type="EMBL" id="PVNG01000007">
    <property type="protein sequence ID" value="PRX65529.1"/>
    <property type="molecule type" value="Genomic_DNA"/>
</dbReference>
<dbReference type="GO" id="GO:0005524">
    <property type="term" value="F:ATP binding"/>
    <property type="evidence" value="ECO:0007669"/>
    <property type="project" value="UniProtKB-KW"/>
</dbReference>
<dbReference type="GO" id="GO:0003677">
    <property type="term" value="F:DNA binding"/>
    <property type="evidence" value="ECO:0007669"/>
    <property type="project" value="InterPro"/>
</dbReference>
<accession>A0A2T0N165</accession>
<proteinExistence type="predicted"/>
<dbReference type="Pfam" id="PF13361">
    <property type="entry name" value="UvrD_C"/>
    <property type="match status" value="1"/>
</dbReference>
<keyword evidence="1" id="KW-0547">Nucleotide-binding</keyword>
<evidence type="ECO:0000256" key="4">
    <source>
        <dbReference type="ARBA" id="ARBA00022840"/>
    </source>
</evidence>
<dbReference type="Proteomes" id="UP000238312">
    <property type="component" value="Unassembled WGS sequence"/>
</dbReference>
<dbReference type="InterPro" id="IPR014017">
    <property type="entry name" value="DNA_helicase_UvrD-like_C"/>
</dbReference>
<dbReference type="RefSeq" id="WP_106240816.1">
    <property type="nucleotide sequence ID" value="NZ_JBFAIB010000016.1"/>
</dbReference>
<dbReference type="PANTHER" id="PTHR11070:SF45">
    <property type="entry name" value="DNA 3'-5' HELICASE"/>
    <property type="match status" value="1"/>
</dbReference>
<dbReference type="InterPro" id="IPR027417">
    <property type="entry name" value="P-loop_NTPase"/>
</dbReference>
<dbReference type="OrthoDB" id="3196525at2"/>
<dbReference type="InterPro" id="IPR000212">
    <property type="entry name" value="DNA_helicase_UvrD/REP"/>
</dbReference>
<evidence type="ECO:0000259" key="5">
    <source>
        <dbReference type="Pfam" id="PF13361"/>
    </source>
</evidence>
<gene>
    <name evidence="6" type="ORF">B0I32_107291</name>
</gene>
<evidence type="ECO:0000256" key="3">
    <source>
        <dbReference type="ARBA" id="ARBA00022806"/>
    </source>
</evidence>